<proteinExistence type="predicted"/>
<accession>A0A2P2LQ05</accession>
<sequence>MAKIVVVMTQAPTRMDLCETERRISHSKREGVTVYLYWPGPSHRKTHMSSHCSETDQEFPHQLGPTQPKKDPIGTLFISLPNL</sequence>
<feature type="region of interest" description="Disordered" evidence="1">
    <location>
        <begin position="46"/>
        <end position="74"/>
    </location>
</feature>
<evidence type="ECO:0000313" key="2">
    <source>
        <dbReference type="EMBL" id="MBX20052.1"/>
    </source>
</evidence>
<dbReference type="AlphaFoldDB" id="A0A2P2LQ05"/>
<protein>
    <submittedName>
        <fullName evidence="2">Uncharacterized protein</fullName>
    </submittedName>
</protein>
<dbReference type="EMBL" id="GGEC01039568">
    <property type="protein sequence ID" value="MBX20052.1"/>
    <property type="molecule type" value="Transcribed_RNA"/>
</dbReference>
<evidence type="ECO:0000256" key="1">
    <source>
        <dbReference type="SAM" id="MobiDB-lite"/>
    </source>
</evidence>
<organism evidence="2">
    <name type="scientific">Rhizophora mucronata</name>
    <name type="common">Asiatic mangrove</name>
    <dbReference type="NCBI Taxonomy" id="61149"/>
    <lineage>
        <taxon>Eukaryota</taxon>
        <taxon>Viridiplantae</taxon>
        <taxon>Streptophyta</taxon>
        <taxon>Embryophyta</taxon>
        <taxon>Tracheophyta</taxon>
        <taxon>Spermatophyta</taxon>
        <taxon>Magnoliopsida</taxon>
        <taxon>eudicotyledons</taxon>
        <taxon>Gunneridae</taxon>
        <taxon>Pentapetalae</taxon>
        <taxon>rosids</taxon>
        <taxon>fabids</taxon>
        <taxon>Malpighiales</taxon>
        <taxon>Rhizophoraceae</taxon>
        <taxon>Rhizophora</taxon>
    </lineage>
</organism>
<name>A0A2P2LQ05_RHIMU</name>
<reference evidence="2" key="1">
    <citation type="submission" date="2018-02" db="EMBL/GenBank/DDBJ databases">
        <title>Rhizophora mucronata_Transcriptome.</title>
        <authorList>
            <person name="Meera S.P."/>
            <person name="Sreeshan A."/>
            <person name="Augustine A."/>
        </authorList>
    </citation>
    <scope>NUCLEOTIDE SEQUENCE</scope>
    <source>
        <tissue evidence="2">Leaf</tissue>
    </source>
</reference>